<dbReference type="EMBL" id="CP127295">
    <property type="protein sequence ID" value="WIX98287.1"/>
    <property type="molecule type" value="Genomic_DNA"/>
</dbReference>
<dbReference type="Pfam" id="PF19361">
    <property type="entry name" value="DUF5937"/>
    <property type="match status" value="1"/>
</dbReference>
<keyword evidence="2" id="KW-0238">DNA-binding</keyword>
<dbReference type="AlphaFoldDB" id="A0A9Y2JGZ5"/>
<evidence type="ECO:0000313" key="5">
    <source>
        <dbReference type="EMBL" id="WIX98287.1"/>
    </source>
</evidence>
<dbReference type="SUPFAM" id="SSF46785">
    <property type="entry name" value="Winged helix' DNA-binding domain"/>
    <property type="match status" value="1"/>
</dbReference>
<evidence type="ECO:0000313" key="6">
    <source>
        <dbReference type="Proteomes" id="UP001239397"/>
    </source>
</evidence>
<dbReference type="GO" id="GO:0003677">
    <property type="term" value="F:DNA binding"/>
    <property type="evidence" value="ECO:0007669"/>
    <property type="project" value="UniProtKB-KW"/>
</dbReference>
<dbReference type="Gene3D" id="1.10.10.10">
    <property type="entry name" value="Winged helix-like DNA-binding domain superfamily/Winged helix DNA-binding domain"/>
    <property type="match status" value="1"/>
</dbReference>
<dbReference type="SMART" id="SM00418">
    <property type="entry name" value="HTH_ARSR"/>
    <property type="match status" value="1"/>
</dbReference>
<sequence>MLRFEVGSDDLLRSRFALSPLFELDGLLRRLDGRSDHRLPSSWLARLTSAYCRLRRNAAFRAVLALHAPWQGATFVAPPPRSLAQTVEDDLATVRATAVEQARQQIAGCLRLRPVTDEEVRRVLDGPDVVARLADALAEAWQDLLARDWPQLRAICERDVVHRAGLLGRGGWLAALDGLHARVRWRDHGIEVLRTKAARTVGLGGQGLLLVPSVFVWPGVAVQHEAPWPKALIYPARGVAALWENRPAEPGALGNLLGRSRARLLLAIDTPASTTQLARSLGLAVGAVGDHLTVLRRAGLLDRVRSGRSVLYQRTALGDALAAQH</sequence>
<dbReference type="RefSeq" id="WP_285994772.1">
    <property type="nucleotide sequence ID" value="NZ_CP127295.1"/>
</dbReference>
<feature type="domain" description="HTH arsR-type" evidence="4">
    <location>
        <begin position="252"/>
        <end position="322"/>
    </location>
</feature>
<name>A0A9Y2JGZ5_9PSEU</name>
<accession>A0A9Y2JGZ5</accession>
<dbReference type="Pfam" id="PF12840">
    <property type="entry name" value="HTH_20"/>
    <property type="match status" value="1"/>
</dbReference>
<dbReference type="InterPro" id="IPR036388">
    <property type="entry name" value="WH-like_DNA-bd_sf"/>
</dbReference>
<dbReference type="GO" id="GO:0003700">
    <property type="term" value="F:DNA-binding transcription factor activity"/>
    <property type="evidence" value="ECO:0007669"/>
    <property type="project" value="InterPro"/>
</dbReference>
<evidence type="ECO:0000256" key="3">
    <source>
        <dbReference type="ARBA" id="ARBA00023163"/>
    </source>
</evidence>
<evidence type="ECO:0000256" key="2">
    <source>
        <dbReference type="ARBA" id="ARBA00023125"/>
    </source>
</evidence>
<dbReference type="CDD" id="cd00090">
    <property type="entry name" value="HTH_ARSR"/>
    <property type="match status" value="1"/>
</dbReference>
<organism evidence="5 6">
    <name type="scientific">Amycolatopsis mongoliensis</name>
    <dbReference type="NCBI Taxonomy" id="715475"/>
    <lineage>
        <taxon>Bacteria</taxon>
        <taxon>Bacillati</taxon>
        <taxon>Actinomycetota</taxon>
        <taxon>Actinomycetes</taxon>
        <taxon>Pseudonocardiales</taxon>
        <taxon>Pseudonocardiaceae</taxon>
        <taxon>Amycolatopsis</taxon>
    </lineage>
</organism>
<dbReference type="InterPro" id="IPR045981">
    <property type="entry name" value="DUF5937"/>
</dbReference>
<dbReference type="PANTHER" id="PTHR43132:SF6">
    <property type="entry name" value="HTH-TYPE TRANSCRIPTIONAL REPRESSOR CZRA"/>
    <property type="match status" value="1"/>
</dbReference>
<dbReference type="InterPro" id="IPR011991">
    <property type="entry name" value="ArsR-like_HTH"/>
</dbReference>
<proteinExistence type="predicted"/>
<evidence type="ECO:0000256" key="1">
    <source>
        <dbReference type="ARBA" id="ARBA00023015"/>
    </source>
</evidence>
<dbReference type="InterPro" id="IPR001845">
    <property type="entry name" value="HTH_ArsR_DNA-bd_dom"/>
</dbReference>
<dbReference type="InterPro" id="IPR036390">
    <property type="entry name" value="WH_DNA-bd_sf"/>
</dbReference>
<dbReference type="Proteomes" id="UP001239397">
    <property type="component" value="Chromosome"/>
</dbReference>
<dbReference type="InterPro" id="IPR051011">
    <property type="entry name" value="Metal_resp_trans_reg"/>
</dbReference>
<dbReference type="KEGG" id="amog:QRX60_29980"/>
<keyword evidence="1" id="KW-0805">Transcription regulation</keyword>
<reference evidence="5 6" key="1">
    <citation type="submission" date="2023-06" db="EMBL/GenBank/DDBJ databases">
        <authorList>
            <person name="Oyuntsetseg B."/>
            <person name="Kim S.B."/>
        </authorList>
    </citation>
    <scope>NUCLEOTIDE SEQUENCE [LARGE SCALE GENOMIC DNA]</scope>
    <source>
        <strain evidence="5 6">4-36</strain>
    </source>
</reference>
<keyword evidence="6" id="KW-1185">Reference proteome</keyword>
<protein>
    <submittedName>
        <fullName evidence="5">DUF5937 family protein</fullName>
    </submittedName>
</protein>
<evidence type="ECO:0000259" key="4">
    <source>
        <dbReference type="SMART" id="SM00418"/>
    </source>
</evidence>
<keyword evidence="3" id="KW-0804">Transcription</keyword>
<dbReference type="PANTHER" id="PTHR43132">
    <property type="entry name" value="ARSENICAL RESISTANCE OPERON REPRESSOR ARSR-RELATED"/>
    <property type="match status" value="1"/>
</dbReference>
<gene>
    <name evidence="5" type="ORF">QRX60_29980</name>
</gene>